<proteinExistence type="inferred from homology"/>
<name>A0AAN7ZF28_9COLE</name>
<reference evidence="8 9" key="1">
    <citation type="journal article" date="2024" name="Insects">
        <title>An Improved Chromosome-Level Genome Assembly of the Firefly Pyrocoelia pectoralis.</title>
        <authorList>
            <person name="Fu X."/>
            <person name="Meyer-Rochow V.B."/>
            <person name="Ballantyne L."/>
            <person name="Zhu X."/>
        </authorList>
    </citation>
    <scope>NUCLEOTIDE SEQUENCE [LARGE SCALE GENOMIC DNA]</scope>
    <source>
        <strain evidence="8">XCY_ONT2</strain>
    </source>
</reference>
<feature type="signal peptide" evidence="5">
    <location>
        <begin position="1"/>
        <end position="17"/>
    </location>
</feature>
<dbReference type="GO" id="GO:0050660">
    <property type="term" value="F:flavin adenine dinucleotide binding"/>
    <property type="evidence" value="ECO:0007669"/>
    <property type="project" value="InterPro"/>
</dbReference>
<evidence type="ECO:0000256" key="3">
    <source>
        <dbReference type="PIRSR" id="PIRSR000137-2"/>
    </source>
</evidence>
<evidence type="ECO:0000256" key="4">
    <source>
        <dbReference type="RuleBase" id="RU003968"/>
    </source>
</evidence>
<evidence type="ECO:0000313" key="9">
    <source>
        <dbReference type="Proteomes" id="UP001329430"/>
    </source>
</evidence>
<sequence>MSILLVLMCSVFDVTHGLLFGTYGSSTCDSSGLWYDYIVVGSGAAGSVVTHRLTSNENITVLLLEAGGLPLFHSDVPSLAVLQHLSRQNWGYLFFEGLIDNLMPWPRGKVLGGSSVINSMLYVRGNSIDYDRWANAGNPGWSYVDVLPYFKRSEDASVVHRDLAYHGSGGLLTVTDVPYRTGSAQLFVEGFREMGYPYVDYNGASQMGVSFAQATLRKGRRCSAEKAFIRPAKVRSNLKICLHSHVSKILCSSDKSAYGVEYIRNRRRLKAYARREVILSAGAFHSPQILMLSGIGPKQHLSDLGIRLVENLPVGEKLYDHLSFFGLLFTVNKPMVTSLQESISPANLFKFLLNGNGPLTLTVALEAFAYYKTPAANYSENYPDVELMLSGGSLQSDNGTLFRTAFGVTSDLYNSVWKELESKYAWGVLPILFHPKSHGKVRLRSKKPLDPPLLYGNYLTDSENYDLRAFISSIREVQRVVKSPIFQRFGTKQVRPSVPGCRHTLFDSDEYWECVIRHLPITMDHQTSTCKMGPRGDPEAVVDHKLRVHGVKNLRVVDTSVFPVTLSAHTNAPAYMVGEKGADLILNDYYTTE</sequence>
<feature type="domain" description="Glucose-methanol-choline oxidoreductase N-terminal" evidence="6">
    <location>
        <begin position="108"/>
        <end position="131"/>
    </location>
</feature>
<dbReference type="Gene3D" id="3.50.50.60">
    <property type="entry name" value="FAD/NAD(P)-binding domain"/>
    <property type="match status" value="1"/>
</dbReference>
<organism evidence="8 9">
    <name type="scientific">Pyrocoelia pectoralis</name>
    <dbReference type="NCBI Taxonomy" id="417401"/>
    <lineage>
        <taxon>Eukaryota</taxon>
        <taxon>Metazoa</taxon>
        <taxon>Ecdysozoa</taxon>
        <taxon>Arthropoda</taxon>
        <taxon>Hexapoda</taxon>
        <taxon>Insecta</taxon>
        <taxon>Pterygota</taxon>
        <taxon>Neoptera</taxon>
        <taxon>Endopterygota</taxon>
        <taxon>Coleoptera</taxon>
        <taxon>Polyphaga</taxon>
        <taxon>Elateriformia</taxon>
        <taxon>Elateroidea</taxon>
        <taxon>Lampyridae</taxon>
        <taxon>Lampyrinae</taxon>
        <taxon>Pyrocoelia</taxon>
    </lineage>
</organism>
<feature type="active site" description="Proton acceptor" evidence="2">
    <location>
        <position position="569"/>
    </location>
</feature>
<feature type="chain" id="PRO_5042931179" description="Glucose-methanol-choline oxidoreductase N-terminal domain-containing protein" evidence="5">
    <location>
        <begin position="18"/>
        <end position="593"/>
    </location>
</feature>
<feature type="binding site" evidence="3">
    <location>
        <position position="110"/>
    </location>
    <ligand>
        <name>FAD</name>
        <dbReference type="ChEBI" id="CHEBI:57692"/>
    </ligand>
</feature>
<comment type="cofactor">
    <cofactor evidence="3">
        <name>FAD</name>
        <dbReference type="ChEBI" id="CHEBI:57692"/>
    </cofactor>
</comment>
<gene>
    <name evidence="8" type="ORF">RI129_012596</name>
</gene>
<evidence type="ECO:0000256" key="2">
    <source>
        <dbReference type="PIRSR" id="PIRSR000137-1"/>
    </source>
</evidence>
<evidence type="ECO:0000313" key="8">
    <source>
        <dbReference type="EMBL" id="KAK5638301.1"/>
    </source>
</evidence>
<dbReference type="GO" id="GO:0016614">
    <property type="term" value="F:oxidoreductase activity, acting on CH-OH group of donors"/>
    <property type="evidence" value="ECO:0007669"/>
    <property type="project" value="InterPro"/>
</dbReference>
<dbReference type="Pfam" id="PF00732">
    <property type="entry name" value="GMC_oxred_N"/>
    <property type="match status" value="1"/>
</dbReference>
<feature type="domain" description="Glucose-methanol-choline oxidoreductase N-terminal" evidence="7">
    <location>
        <begin position="282"/>
        <end position="296"/>
    </location>
</feature>
<comment type="caution">
    <text evidence="8">The sequence shown here is derived from an EMBL/GenBank/DDBJ whole genome shotgun (WGS) entry which is preliminary data.</text>
</comment>
<keyword evidence="3 4" id="KW-0274">FAD</keyword>
<evidence type="ECO:0000259" key="7">
    <source>
        <dbReference type="PROSITE" id="PS00624"/>
    </source>
</evidence>
<dbReference type="EMBL" id="JAVRBK010000010">
    <property type="protein sequence ID" value="KAK5638301.1"/>
    <property type="molecule type" value="Genomic_DNA"/>
</dbReference>
<dbReference type="PROSITE" id="PS00623">
    <property type="entry name" value="GMC_OXRED_1"/>
    <property type="match status" value="1"/>
</dbReference>
<dbReference type="PANTHER" id="PTHR11552:SF208">
    <property type="entry name" value="RE36204P-RELATED"/>
    <property type="match status" value="1"/>
</dbReference>
<dbReference type="InterPro" id="IPR012132">
    <property type="entry name" value="GMC_OxRdtase"/>
</dbReference>
<dbReference type="PIRSF" id="PIRSF000137">
    <property type="entry name" value="Alcohol_oxidase"/>
    <property type="match status" value="1"/>
</dbReference>
<keyword evidence="9" id="KW-1185">Reference proteome</keyword>
<feature type="active site" description="Proton donor" evidence="2">
    <location>
        <position position="525"/>
    </location>
</feature>
<dbReference type="SUPFAM" id="SSF51905">
    <property type="entry name" value="FAD/NAD(P)-binding domain"/>
    <property type="match status" value="1"/>
</dbReference>
<accession>A0AAN7ZF28</accession>
<comment type="similarity">
    <text evidence="1 4">Belongs to the GMC oxidoreductase family.</text>
</comment>
<protein>
    <recommendedName>
        <fullName evidence="6 7">Glucose-methanol-choline oxidoreductase N-terminal domain-containing protein</fullName>
    </recommendedName>
</protein>
<dbReference type="SUPFAM" id="SSF54373">
    <property type="entry name" value="FAD-linked reductases, C-terminal domain"/>
    <property type="match status" value="1"/>
</dbReference>
<dbReference type="PROSITE" id="PS00624">
    <property type="entry name" value="GMC_OXRED_2"/>
    <property type="match status" value="1"/>
</dbReference>
<dbReference type="InterPro" id="IPR007867">
    <property type="entry name" value="GMC_OxRtase_C"/>
</dbReference>
<dbReference type="Proteomes" id="UP001329430">
    <property type="component" value="Chromosome 10"/>
</dbReference>
<dbReference type="InterPro" id="IPR036188">
    <property type="entry name" value="FAD/NAD-bd_sf"/>
</dbReference>
<evidence type="ECO:0000256" key="1">
    <source>
        <dbReference type="ARBA" id="ARBA00010790"/>
    </source>
</evidence>
<evidence type="ECO:0000256" key="5">
    <source>
        <dbReference type="SAM" id="SignalP"/>
    </source>
</evidence>
<evidence type="ECO:0000259" key="6">
    <source>
        <dbReference type="PROSITE" id="PS00623"/>
    </source>
</evidence>
<dbReference type="InterPro" id="IPR000172">
    <property type="entry name" value="GMC_OxRdtase_N"/>
</dbReference>
<dbReference type="Pfam" id="PF05199">
    <property type="entry name" value="GMC_oxred_C"/>
    <property type="match status" value="1"/>
</dbReference>
<dbReference type="PANTHER" id="PTHR11552">
    <property type="entry name" value="GLUCOSE-METHANOL-CHOLINE GMC OXIDOREDUCTASE"/>
    <property type="match status" value="1"/>
</dbReference>
<dbReference type="Gene3D" id="3.30.560.10">
    <property type="entry name" value="Glucose Oxidase, domain 3"/>
    <property type="match status" value="1"/>
</dbReference>
<keyword evidence="4" id="KW-0285">Flavoprotein</keyword>
<dbReference type="AlphaFoldDB" id="A0AAN7ZF28"/>
<feature type="binding site" evidence="3">
    <location>
        <position position="246"/>
    </location>
    <ligand>
        <name>FAD</name>
        <dbReference type="ChEBI" id="CHEBI:57692"/>
    </ligand>
</feature>
<keyword evidence="5" id="KW-0732">Signal</keyword>